<dbReference type="SMART" id="SM00710">
    <property type="entry name" value="PbH1"/>
    <property type="match status" value="5"/>
</dbReference>
<accession>A0A174GW94</accession>
<name>A0A174GW94_9CLOT</name>
<evidence type="ECO:0008006" key="3">
    <source>
        <dbReference type="Google" id="ProtNLM"/>
    </source>
</evidence>
<proteinExistence type="predicted"/>
<reference evidence="1 2" key="1">
    <citation type="submission" date="2015-09" db="EMBL/GenBank/DDBJ databases">
        <authorList>
            <consortium name="Pathogen Informatics"/>
        </authorList>
    </citation>
    <scope>NUCLEOTIDE SEQUENCE [LARGE SCALE GENOMIC DNA]</scope>
    <source>
        <strain evidence="1 2">2789STDY5834856</strain>
    </source>
</reference>
<dbReference type="AlphaFoldDB" id="A0A174GW94"/>
<sequence>MRIKKRYILIIGIIVIAALWAKSKVNFASENVDYIIELDRFGIENNNSNATQTTEGINKALEYAKNEGYETVKLPEGHYAIDTSVINSIVLSDGENEWTHSRQGIVMQSDIELILTDVILEMIPTDDPYYSIFTISNCDNSKVTGGTILGDREEHNYGMRINNDGNELESGSIDDNTGLPIDDDTKVRTKDFIDNFNGQSFPENFVLSVLENTTRNTVDGGVRYIYCYDENEKYLGMAEGGNGFLSRTILLPNTSKIKVAFKDETRLDAKYYMTTEDIYPTHEFGTGITITDSNNIEINGVTIKNTIGDCIGTIAPPINVTVDNLNIIDCTLENARRQGISFVATGENYLIKGCNIGRINGTDPQCGIDIEHYDYVKNVVIEESNFYDNKKWDIINYNGWDIEIKNSNFTGGIGSTYGYNMDIHDNKFVYSDEEWLDKTFKGTLFALNTDNKEGYFKIYNNEIEGYNAAGGNRTSTLSKSEFKNNIVKNSIMVIGVNAEGNYYEDSTVRYSLYDYEYKDERFLNCIIGGENNGDNSRIRYYTNFEMNNCEFMSGSPTIKDTVLTNCKIYNSDKSFCKIWSGKYTLNNCEITTEYTTNIPFIESQGVDATYNNCNMNLSATPFVGLNYGNFVMKNSTIKFNDSYKGNDEKIDFFTNVYGTSNFENNSFDTSLINRTIILPN</sequence>
<dbReference type="OrthoDB" id="2743766at2"/>
<dbReference type="InterPro" id="IPR011050">
    <property type="entry name" value="Pectin_lyase_fold/virulence"/>
</dbReference>
<evidence type="ECO:0000313" key="1">
    <source>
        <dbReference type="EMBL" id="CUO65326.1"/>
    </source>
</evidence>
<evidence type="ECO:0000313" key="2">
    <source>
        <dbReference type="Proteomes" id="UP000095594"/>
    </source>
</evidence>
<dbReference type="Proteomes" id="UP000095594">
    <property type="component" value="Unassembled WGS sequence"/>
</dbReference>
<gene>
    <name evidence="1" type="ORF">ERS852471_01975</name>
</gene>
<dbReference type="EMBL" id="CYZX01000012">
    <property type="protein sequence ID" value="CUO65326.1"/>
    <property type="molecule type" value="Genomic_DNA"/>
</dbReference>
<dbReference type="InterPro" id="IPR006626">
    <property type="entry name" value="PbH1"/>
</dbReference>
<dbReference type="SUPFAM" id="SSF51126">
    <property type="entry name" value="Pectin lyase-like"/>
    <property type="match status" value="1"/>
</dbReference>
<organism evidence="1 2">
    <name type="scientific">Clostridium disporicum</name>
    <dbReference type="NCBI Taxonomy" id="84024"/>
    <lineage>
        <taxon>Bacteria</taxon>
        <taxon>Bacillati</taxon>
        <taxon>Bacillota</taxon>
        <taxon>Clostridia</taxon>
        <taxon>Eubacteriales</taxon>
        <taxon>Clostridiaceae</taxon>
        <taxon>Clostridium</taxon>
    </lineage>
</organism>
<protein>
    <recommendedName>
        <fullName evidence="3">Right handed beta helix domain-containing protein</fullName>
    </recommendedName>
</protein>
<dbReference type="InterPro" id="IPR012334">
    <property type="entry name" value="Pectin_lyas_fold"/>
</dbReference>
<dbReference type="RefSeq" id="WP_055266114.1">
    <property type="nucleotide sequence ID" value="NZ_CABIXQ010000012.1"/>
</dbReference>
<dbReference type="Gene3D" id="2.160.20.10">
    <property type="entry name" value="Single-stranded right-handed beta-helix, Pectin lyase-like"/>
    <property type="match status" value="2"/>
</dbReference>